<keyword evidence="1" id="KW-0812">Transmembrane</keyword>
<keyword evidence="1" id="KW-0472">Membrane</keyword>
<evidence type="ECO:0000256" key="1">
    <source>
        <dbReference type="SAM" id="Phobius"/>
    </source>
</evidence>
<feature type="transmembrane region" description="Helical" evidence="1">
    <location>
        <begin position="40"/>
        <end position="60"/>
    </location>
</feature>
<reference evidence="3" key="1">
    <citation type="submission" date="2024-06" db="EMBL/GenBank/DDBJ databases">
        <title>Multi-omics analyses provide insights into the biosynthesis of the anticancer antibiotic pleurotin in Hohenbuehelia grisea.</title>
        <authorList>
            <person name="Weaver J.A."/>
            <person name="Alberti F."/>
        </authorList>
    </citation>
    <scope>NUCLEOTIDE SEQUENCE [LARGE SCALE GENOMIC DNA]</scope>
    <source>
        <strain evidence="3">T-177</strain>
    </source>
</reference>
<evidence type="ECO:0000313" key="3">
    <source>
        <dbReference type="Proteomes" id="UP001556367"/>
    </source>
</evidence>
<gene>
    <name evidence="2" type="ORF">HGRIS_011907</name>
</gene>
<dbReference type="Proteomes" id="UP001556367">
    <property type="component" value="Unassembled WGS sequence"/>
</dbReference>
<name>A0ABR3JXE5_9AGAR</name>
<protein>
    <submittedName>
        <fullName evidence="2">Uncharacterized protein</fullName>
    </submittedName>
</protein>
<proteinExistence type="predicted"/>
<evidence type="ECO:0000313" key="2">
    <source>
        <dbReference type="EMBL" id="KAL0960279.1"/>
    </source>
</evidence>
<keyword evidence="1" id="KW-1133">Transmembrane helix</keyword>
<sequence>MIFARPFDAAPPPISAPFYAAATRPHAARACRVHGQHSVYGYRVLFFFIPLVSPLMMYFCSSVAHRQAEPASPSSLARSTPAATCLARRSPGRISRLLAYSLVEDSTVVLVTPPHRDAVTLPSPPFVYSIVYVLQTSSIWCLDGLGVRRS</sequence>
<comment type="caution">
    <text evidence="2">The sequence shown here is derived from an EMBL/GenBank/DDBJ whole genome shotgun (WGS) entry which is preliminary data.</text>
</comment>
<organism evidence="2 3">
    <name type="scientific">Hohenbuehelia grisea</name>
    <dbReference type="NCBI Taxonomy" id="104357"/>
    <lineage>
        <taxon>Eukaryota</taxon>
        <taxon>Fungi</taxon>
        <taxon>Dikarya</taxon>
        <taxon>Basidiomycota</taxon>
        <taxon>Agaricomycotina</taxon>
        <taxon>Agaricomycetes</taxon>
        <taxon>Agaricomycetidae</taxon>
        <taxon>Agaricales</taxon>
        <taxon>Pleurotineae</taxon>
        <taxon>Pleurotaceae</taxon>
        <taxon>Hohenbuehelia</taxon>
    </lineage>
</organism>
<dbReference type="EMBL" id="JASNQZ010000002">
    <property type="protein sequence ID" value="KAL0960279.1"/>
    <property type="molecule type" value="Genomic_DNA"/>
</dbReference>
<keyword evidence="3" id="KW-1185">Reference proteome</keyword>
<accession>A0ABR3JXE5</accession>